<keyword evidence="1 5" id="KW-0489">Methyltransferase</keyword>
<dbReference type="EMBL" id="FLUO01000001">
    <property type="protein sequence ID" value="SBW05143.1"/>
    <property type="molecule type" value="Genomic_DNA"/>
</dbReference>
<name>A0A212K0F3_9PROT</name>
<keyword evidence="3 5" id="KW-0949">S-adenosyl-L-methionine</keyword>
<dbReference type="Pfam" id="PF02590">
    <property type="entry name" value="SPOUT_MTase"/>
    <property type="match status" value="1"/>
</dbReference>
<sequence length="152" mass="16618">MRFLIVAVGRGGKGPEQALLADYAARLRPAIELKEVDERRPLAVDDRKRREGEKLLAAVPPGARVVALDERGKALSSRELAKTLGGWEDDGVPACAFLIGGADGHDEAVRTRADLVLALGALTWPHLLVRAMIAEQIYRARTILDGHPYHRQ</sequence>
<feature type="binding site" evidence="5">
    <location>
        <position position="68"/>
    </location>
    <ligand>
        <name>S-adenosyl-L-methionine</name>
        <dbReference type="ChEBI" id="CHEBI:59789"/>
    </ligand>
</feature>
<evidence type="ECO:0000256" key="2">
    <source>
        <dbReference type="ARBA" id="ARBA00022679"/>
    </source>
</evidence>
<dbReference type="PANTHER" id="PTHR33603">
    <property type="entry name" value="METHYLTRANSFERASE"/>
    <property type="match status" value="1"/>
</dbReference>
<comment type="catalytic activity">
    <reaction evidence="5">
        <text>pseudouridine(1915) in 23S rRNA + S-adenosyl-L-methionine = N(3)-methylpseudouridine(1915) in 23S rRNA + S-adenosyl-L-homocysteine + H(+)</text>
        <dbReference type="Rhea" id="RHEA:42752"/>
        <dbReference type="Rhea" id="RHEA-COMP:10221"/>
        <dbReference type="Rhea" id="RHEA-COMP:10222"/>
        <dbReference type="ChEBI" id="CHEBI:15378"/>
        <dbReference type="ChEBI" id="CHEBI:57856"/>
        <dbReference type="ChEBI" id="CHEBI:59789"/>
        <dbReference type="ChEBI" id="CHEBI:65314"/>
        <dbReference type="ChEBI" id="CHEBI:74486"/>
        <dbReference type="EC" id="2.1.1.177"/>
    </reaction>
</comment>
<comment type="similarity">
    <text evidence="4 5">Belongs to the RNA methyltransferase RlmH family.</text>
</comment>
<keyword evidence="5" id="KW-0963">Cytoplasm</keyword>
<comment type="subcellular location">
    <subcellularLocation>
        <location evidence="5">Cytoplasm</location>
    </subcellularLocation>
</comment>
<evidence type="ECO:0000313" key="6">
    <source>
        <dbReference type="EMBL" id="SBW05143.1"/>
    </source>
</evidence>
<dbReference type="InterPro" id="IPR003742">
    <property type="entry name" value="RlmH-like"/>
</dbReference>
<feature type="binding site" evidence="5">
    <location>
        <position position="100"/>
    </location>
    <ligand>
        <name>S-adenosyl-L-methionine</name>
        <dbReference type="ChEBI" id="CHEBI:59789"/>
    </ligand>
</feature>
<comment type="subunit">
    <text evidence="5">Homodimer.</text>
</comment>
<dbReference type="InterPro" id="IPR029028">
    <property type="entry name" value="Alpha/beta_knot_MTases"/>
</dbReference>
<dbReference type="PANTHER" id="PTHR33603:SF1">
    <property type="entry name" value="RIBOSOMAL RNA LARGE SUBUNIT METHYLTRANSFERASE H"/>
    <property type="match status" value="1"/>
</dbReference>
<dbReference type="AlphaFoldDB" id="A0A212K0F3"/>
<evidence type="ECO:0000256" key="1">
    <source>
        <dbReference type="ARBA" id="ARBA00022603"/>
    </source>
</evidence>
<organism evidence="6">
    <name type="scientific">uncultured Alphaproteobacteria bacterium</name>
    <dbReference type="NCBI Taxonomy" id="91750"/>
    <lineage>
        <taxon>Bacteria</taxon>
        <taxon>Pseudomonadati</taxon>
        <taxon>Pseudomonadota</taxon>
        <taxon>Alphaproteobacteria</taxon>
        <taxon>environmental samples</taxon>
    </lineage>
</organism>
<dbReference type="InterPro" id="IPR029026">
    <property type="entry name" value="tRNA_m1G_MTases_N"/>
</dbReference>
<dbReference type="EC" id="2.1.1.177" evidence="5"/>
<dbReference type="HAMAP" id="MF_00658">
    <property type="entry name" value="23SrRNA_methyltr_H"/>
    <property type="match status" value="1"/>
</dbReference>
<dbReference type="Gene3D" id="3.40.1280.10">
    <property type="match status" value="1"/>
</dbReference>
<accession>A0A212K0F3</accession>
<keyword evidence="5" id="KW-0698">rRNA processing</keyword>
<dbReference type="NCBIfam" id="NF000989">
    <property type="entry name" value="PRK00103.2-3"/>
    <property type="match status" value="1"/>
</dbReference>
<dbReference type="GO" id="GO:0070038">
    <property type="term" value="F:rRNA (pseudouridine-N3-)-methyltransferase activity"/>
    <property type="evidence" value="ECO:0007669"/>
    <property type="project" value="UniProtKB-UniRule"/>
</dbReference>
<gene>
    <name evidence="5 6" type="primary">rlmH</name>
    <name evidence="6" type="ORF">KL86APRO_11944</name>
</gene>
<feature type="binding site" evidence="5">
    <location>
        <begin position="119"/>
        <end position="124"/>
    </location>
    <ligand>
        <name>S-adenosyl-L-methionine</name>
        <dbReference type="ChEBI" id="CHEBI:59789"/>
    </ligand>
</feature>
<evidence type="ECO:0000256" key="5">
    <source>
        <dbReference type="HAMAP-Rule" id="MF_00658"/>
    </source>
</evidence>
<dbReference type="SUPFAM" id="SSF75217">
    <property type="entry name" value="alpha/beta knot"/>
    <property type="match status" value="1"/>
</dbReference>
<evidence type="ECO:0000256" key="4">
    <source>
        <dbReference type="ARBA" id="ARBA00038303"/>
    </source>
</evidence>
<dbReference type="PIRSF" id="PIRSF004505">
    <property type="entry name" value="MT_bac"/>
    <property type="match status" value="1"/>
</dbReference>
<protein>
    <recommendedName>
        <fullName evidence="5">Ribosomal RNA large subunit methyltransferase H</fullName>
        <ecNumber evidence="5">2.1.1.177</ecNumber>
    </recommendedName>
    <alternativeName>
        <fullName evidence="5">23S rRNA (pseudouridine1915-N3)-methyltransferase</fullName>
    </alternativeName>
    <alternativeName>
        <fullName evidence="5">23S rRNA m3Psi1915 methyltransferase</fullName>
    </alternativeName>
    <alternativeName>
        <fullName evidence="5">rRNA (pseudouridine-N3-)-methyltransferase RlmH</fullName>
    </alternativeName>
</protein>
<proteinExistence type="inferred from homology"/>
<evidence type="ECO:0000256" key="3">
    <source>
        <dbReference type="ARBA" id="ARBA00022691"/>
    </source>
</evidence>
<keyword evidence="2 5" id="KW-0808">Transferase</keyword>
<comment type="function">
    <text evidence="5">Specifically methylates the pseudouridine at position 1915 (m3Psi1915) in 23S rRNA.</text>
</comment>
<dbReference type="CDD" id="cd18081">
    <property type="entry name" value="RlmH-like"/>
    <property type="match status" value="1"/>
</dbReference>
<dbReference type="GO" id="GO:0005737">
    <property type="term" value="C:cytoplasm"/>
    <property type="evidence" value="ECO:0007669"/>
    <property type="project" value="UniProtKB-SubCell"/>
</dbReference>
<reference evidence="6" key="1">
    <citation type="submission" date="2016-04" db="EMBL/GenBank/DDBJ databases">
        <authorList>
            <person name="Evans L.H."/>
            <person name="Alamgir A."/>
            <person name="Owens N."/>
            <person name="Weber N.D."/>
            <person name="Virtaneva K."/>
            <person name="Barbian K."/>
            <person name="Babar A."/>
            <person name="Rosenke K."/>
        </authorList>
    </citation>
    <scope>NUCLEOTIDE SEQUENCE</scope>
    <source>
        <strain evidence="6">86</strain>
    </source>
</reference>